<evidence type="ECO:0000256" key="3">
    <source>
        <dbReference type="SAM" id="Phobius"/>
    </source>
</evidence>
<keyword evidence="3" id="KW-1133">Transmembrane helix</keyword>
<dbReference type="PROSITE" id="PS50011">
    <property type="entry name" value="PROTEIN_KINASE_DOM"/>
    <property type="match status" value="1"/>
</dbReference>
<evidence type="ECO:0000313" key="5">
    <source>
        <dbReference type="EMBL" id="MBW0128474.1"/>
    </source>
</evidence>
<dbReference type="Pfam" id="PF14362">
    <property type="entry name" value="DUF4407"/>
    <property type="match status" value="1"/>
</dbReference>
<sequence>MAWLGGGDWREIEDRTERSTFQMSGFFVVLNALIAGVTMGLAITGAVRTSAWAALPAIVLWALFVGTFDRAISTKIDDPEQPRWRRTGGYLVRGLFTIVIGVIVAEAAGLTIFASSIERTLADNVQAQITSSQQLVTGELGTPSSRQRELDELIARRQGLDESVQTAQETLDTANDQAACERNPGPGCANVTGVPGDGPQTRARDAQADQAREALSAATDQRAALADGLDQEIAAKRILLAADAAMVERLARSENGIDARWRAMHDYTTSSDAALALRLLLAVGLIFLDLVPLLLKMLRGRAGHDRRILAARHRNANALQAHTGRYHARLDHESTEHQADLDELAEAGAIARRTRTENLDSAAQVDRGIERARQESRLAEALAEIEVRGSAGGVGGRLPAPRPTLSIPVWWTAADEKLIGKRFGVYEAIGALEGADRSAFGRILVGRNVDNHSDKAVIKVVAEESDGAARKTATRKMWDAEVAAARKLQSHTAIAEVLGYGHTHGYLWIASRLYAPGSLVRWVESSGQGLSLIDTVMVMRQVIEALRYAHSQRLAHGDLKPHNIVLEGIRVRLVDWGLARAVGSVRGEISTGRPQGTKFYSPPEAFLLGHSGDQYGDLYSIGATWYFLLAGCAPFSDLPDLPHDIVAFAHRAQAGSLVPTPLLNLLPGLPPDLASLIHRLLAGQPTDRAPMDPKTTAVSALAEKLLDIERRLTPAQRNLPVGAKGVQEAQGPQLVHIEVPIPRPAEPTRADKPSAPDRNLALTLPDPAEHPSP</sequence>
<gene>
    <name evidence="5" type="ORF">I4I82_12360</name>
</gene>
<keyword evidence="3" id="KW-0472">Membrane</keyword>
<name>A0ABS6U9C5_9PSEU</name>
<keyword evidence="6" id="KW-1185">Reference proteome</keyword>
<dbReference type="InterPro" id="IPR025519">
    <property type="entry name" value="DUF4407"/>
</dbReference>
<feature type="transmembrane region" description="Helical" evidence="3">
    <location>
        <begin position="21"/>
        <end position="43"/>
    </location>
</feature>
<dbReference type="PANTHER" id="PTHR44167">
    <property type="entry name" value="OVARIAN-SPECIFIC SERINE/THREONINE-PROTEIN KINASE LOK-RELATED"/>
    <property type="match status" value="1"/>
</dbReference>
<keyword evidence="3" id="KW-0812">Transmembrane</keyword>
<dbReference type="SMART" id="SM00220">
    <property type="entry name" value="S_TKc"/>
    <property type="match status" value="1"/>
</dbReference>
<accession>A0ABS6U9C5</accession>
<feature type="region of interest" description="Disordered" evidence="2">
    <location>
        <begin position="182"/>
        <end position="202"/>
    </location>
</feature>
<feature type="transmembrane region" description="Helical" evidence="3">
    <location>
        <begin position="49"/>
        <end position="69"/>
    </location>
</feature>
<feature type="compositionally biased region" description="Basic and acidic residues" evidence="2">
    <location>
        <begin position="746"/>
        <end position="755"/>
    </location>
</feature>
<evidence type="ECO:0000256" key="2">
    <source>
        <dbReference type="SAM" id="MobiDB-lite"/>
    </source>
</evidence>
<evidence type="ECO:0000313" key="6">
    <source>
        <dbReference type="Proteomes" id="UP000694300"/>
    </source>
</evidence>
<dbReference type="EMBL" id="JADQDF010000001">
    <property type="protein sequence ID" value="MBW0128474.1"/>
    <property type="molecule type" value="Genomic_DNA"/>
</dbReference>
<dbReference type="Pfam" id="PF00069">
    <property type="entry name" value="Pkinase"/>
    <property type="match status" value="1"/>
</dbReference>
<feature type="coiled-coil region" evidence="1">
    <location>
        <begin position="150"/>
        <end position="177"/>
    </location>
</feature>
<keyword evidence="1" id="KW-0175">Coiled coil</keyword>
<feature type="transmembrane region" description="Helical" evidence="3">
    <location>
        <begin position="90"/>
        <end position="114"/>
    </location>
</feature>
<feature type="domain" description="Protein kinase" evidence="4">
    <location>
        <begin position="429"/>
        <end position="706"/>
    </location>
</feature>
<dbReference type="Proteomes" id="UP000694300">
    <property type="component" value="Unassembled WGS sequence"/>
</dbReference>
<dbReference type="RefSeq" id="WP_218595720.1">
    <property type="nucleotide sequence ID" value="NZ_JADQDE010000011.1"/>
</dbReference>
<reference evidence="5 6" key="1">
    <citation type="submission" date="2020-11" db="EMBL/GenBank/DDBJ databases">
        <title>Pseudonocardia abyssalis sp. nov. and Pseudonocardia oceani sp. nov., description and phylogenomic analysis of two novel actinomycetes isolated from the deep Southern Ocean.</title>
        <authorList>
            <person name="Parra J."/>
        </authorList>
    </citation>
    <scope>NUCLEOTIDE SEQUENCE [LARGE SCALE GENOMIC DNA]</scope>
    <source>
        <strain evidence="6">KRD185</strain>
    </source>
</reference>
<organism evidence="5 6">
    <name type="scientific">Pseudonocardia oceani</name>
    <dbReference type="NCBI Taxonomy" id="2792013"/>
    <lineage>
        <taxon>Bacteria</taxon>
        <taxon>Bacillati</taxon>
        <taxon>Actinomycetota</taxon>
        <taxon>Actinomycetes</taxon>
        <taxon>Pseudonocardiales</taxon>
        <taxon>Pseudonocardiaceae</taxon>
        <taxon>Pseudonocardia</taxon>
    </lineage>
</organism>
<comment type="caution">
    <text evidence="5">The sequence shown here is derived from an EMBL/GenBank/DDBJ whole genome shotgun (WGS) entry which is preliminary data.</text>
</comment>
<dbReference type="PANTHER" id="PTHR44167:SF24">
    <property type="entry name" value="SERINE_THREONINE-PROTEIN KINASE CHK2"/>
    <property type="match status" value="1"/>
</dbReference>
<dbReference type="PROSITE" id="PS00108">
    <property type="entry name" value="PROTEIN_KINASE_ST"/>
    <property type="match status" value="1"/>
</dbReference>
<evidence type="ECO:0000256" key="1">
    <source>
        <dbReference type="SAM" id="Coils"/>
    </source>
</evidence>
<feature type="region of interest" description="Disordered" evidence="2">
    <location>
        <begin position="739"/>
        <end position="773"/>
    </location>
</feature>
<protein>
    <submittedName>
        <fullName evidence="5">DUF4407 domain-containing protein</fullName>
    </submittedName>
</protein>
<evidence type="ECO:0000259" key="4">
    <source>
        <dbReference type="PROSITE" id="PS50011"/>
    </source>
</evidence>
<proteinExistence type="predicted"/>
<dbReference type="InterPro" id="IPR000719">
    <property type="entry name" value="Prot_kinase_dom"/>
</dbReference>
<dbReference type="InterPro" id="IPR008271">
    <property type="entry name" value="Ser/Thr_kinase_AS"/>
</dbReference>